<proteinExistence type="predicted"/>
<sequence length="70" mass="7500">MRHGYFAVVAATRPHQTTPDLPPASQTASLSPSRPRDSRHIQHHGGLALPVTAAPPASPRTPDHHVRSSL</sequence>
<evidence type="ECO:0000256" key="1">
    <source>
        <dbReference type="SAM" id="MobiDB-lite"/>
    </source>
</evidence>
<keyword evidence="3" id="KW-1185">Reference proteome</keyword>
<feature type="compositionally biased region" description="Basic and acidic residues" evidence="1">
    <location>
        <begin position="61"/>
        <end position="70"/>
    </location>
</feature>
<gene>
    <name evidence="2" type="ORF">E2C01_031782</name>
</gene>
<evidence type="ECO:0000313" key="2">
    <source>
        <dbReference type="EMBL" id="MPC38276.1"/>
    </source>
</evidence>
<dbReference type="Proteomes" id="UP000324222">
    <property type="component" value="Unassembled WGS sequence"/>
</dbReference>
<organism evidence="2 3">
    <name type="scientific">Portunus trituberculatus</name>
    <name type="common">Swimming crab</name>
    <name type="synonym">Neptunus trituberculatus</name>
    <dbReference type="NCBI Taxonomy" id="210409"/>
    <lineage>
        <taxon>Eukaryota</taxon>
        <taxon>Metazoa</taxon>
        <taxon>Ecdysozoa</taxon>
        <taxon>Arthropoda</taxon>
        <taxon>Crustacea</taxon>
        <taxon>Multicrustacea</taxon>
        <taxon>Malacostraca</taxon>
        <taxon>Eumalacostraca</taxon>
        <taxon>Eucarida</taxon>
        <taxon>Decapoda</taxon>
        <taxon>Pleocyemata</taxon>
        <taxon>Brachyura</taxon>
        <taxon>Eubrachyura</taxon>
        <taxon>Portunoidea</taxon>
        <taxon>Portunidae</taxon>
        <taxon>Portuninae</taxon>
        <taxon>Portunus</taxon>
    </lineage>
</organism>
<evidence type="ECO:0000313" key="3">
    <source>
        <dbReference type="Proteomes" id="UP000324222"/>
    </source>
</evidence>
<dbReference type="EMBL" id="VSRR010004028">
    <property type="protein sequence ID" value="MPC38276.1"/>
    <property type="molecule type" value="Genomic_DNA"/>
</dbReference>
<name>A0A5B7EYR7_PORTR</name>
<comment type="caution">
    <text evidence="2">The sequence shown here is derived from an EMBL/GenBank/DDBJ whole genome shotgun (WGS) entry which is preliminary data.</text>
</comment>
<feature type="compositionally biased region" description="Polar residues" evidence="1">
    <location>
        <begin position="14"/>
        <end position="32"/>
    </location>
</feature>
<feature type="region of interest" description="Disordered" evidence="1">
    <location>
        <begin position="1"/>
        <end position="70"/>
    </location>
</feature>
<protein>
    <submittedName>
        <fullName evidence="2">Uncharacterized protein</fullName>
    </submittedName>
</protein>
<dbReference type="AlphaFoldDB" id="A0A5B7EYR7"/>
<reference evidence="2 3" key="1">
    <citation type="submission" date="2019-05" db="EMBL/GenBank/DDBJ databases">
        <title>Another draft genome of Portunus trituberculatus and its Hox gene families provides insights of decapod evolution.</title>
        <authorList>
            <person name="Jeong J.-H."/>
            <person name="Song I."/>
            <person name="Kim S."/>
            <person name="Choi T."/>
            <person name="Kim D."/>
            <person name="Ryu S."/>
            <person name="Kim W."/>
        </authorList>
    </citation>
    <scope>NUCLEOTIDE SEQUENCE [LARGE SCALE GENOMIC DNA]</scope>
    <source>
        <tissue evidence="2">Muscle</tissue>
    </source>
</reference>
<accession>A0A5B7EYR7</accession>